<name>A0ABU4Y0X4_9HYPH</name>
<organism evidence="1 2">
    <name type="scientific">Mesorhizobium album</name>
    <dbReference type="NCBI Taxonomy" id="3072314"/>
    <lineage>
        <taxon>Bacteria</taxon>
        <taxon>Pseudomonadati</taxon>
        <taxon>Pseudomonadota</taxon>
        <taxon>Alphaproteobacteria</taxon>
        <taxon>Hyphomicrobiales</taxon>
        <taxon>Phyllobacteriaceae</taxon>
        <taxon>Mesorhizobium</taxon>
    </lineage>
</organism>
<dbReference type="EMBL" id="JAVIIW010000022">
    <property type="protein sequence ID" value="MDX8480513.1"/>
    <property type="molecule type" value="Genomic_DNA"/>
</dbReference>
<evidence type="ECO:0000313" key="1">
    <source>
        <dbReference type="EMBL" id="MDX8480513.1"/>
    </source>
</evidence>
<sequence length="37" mass="3979">LARRPVKVAVVAQAAKTARIIWAMLTTGQEYRAPVAA</sequence>
<accession>A0ABU4Y0X4</accession>
<evidence type="ECO:0000313" key="2">
    <source>
        <dbReference type="Proteomes" id="UP001287059"/>
    </source>
</evidence>
<reference evidence="1 2" key="1">
    <citation type="submission" date="2023-08" db="EMBL/GenBank/DDBJ databases">
        <title>Implementing the SeqCode for naming new Mesorhizobium species isolated from Vachellia karroo root nodules.</title>
        <authorList>
            <person name="Van Lill M."/>
        </authorList>
    </citation>
    <scope>NUCLEOTIDE SEQUENCE [LARGE SCALE GENOMIC DNA]</scope>
    <source>
        <strain evidence="1 2">VK24D</strain>
    </source>
</reference>
<proteinExistence type="predicted"/>
<feature type="non-terminal residue" evidence="1">
    <location>
        <position position="1"/>
    </location>
</feature>
<protein>
    <submittedName>
        <fullName evidence="1">IS110 family transposase</fullName>
    </submittedName>
</protein>
<keyword evidence="2" id="KW-1185">Reference proteome</keyword>
<dbReference type="Proteomes" id="UP001287059">
    <property type="component" value="Unassembled WGS sequence"/>
</dbReference>
<gene>
    <name evidence="1" type="ORF">RFN28_18895</name>
</gene>
<comment type="caution">
    <text evidence="1">The sequence shown here is derived from an EMBL/GenBank/DDBJ whole genome shotgun (WGS) entry which is preliminary data.</text>
</comment>